<evidence type="ECO:0000313" key="1">
    <source>
        <dbReference type="EMBL" id="KKW20829.1"/>
    </source>
</evidence>
<reference evidence="1 2" key="1">
    <citation type="journal article" date="2015" name="Nature">
        <title>rRNA introns, odd ribosomes, and small enigmatic genomes across a large radiation of phyla.</title>
        <authorList>
            <person name="Brown C.T."/>
            <person name="Hug L.A."/>
            <person name="Thomas B.C."/>
            <person name="Sharon I."/>
            <person name="Castelle C.J."/>
            <person name="Singh A."/>
            <person name="Wilkins M.J."/>
            <person name="Williams K.H."/>
            <person name="Banfield J.F."/>
        </authorList>
    </citation>
    <scope>NUCLEOTIDE SEQUENCE [LARGE SCALE GENOMIC DNA]</scope>
</reference>
<proteinExistence type="predicted"/>
<organism evidence="1 2">
    <name type="scientific">Candidatus Adlerbacteria bacterium GW2011_GWC1_50_9</name>
    <dbReference type="NCBI Taxonomy" id="1618608"/>
    <lineage>
        <taxon>Bacteria</taxon>
        <taxon>Candidatus Adleribacteriota</taxon>
    </lineage>
</organism>
<protein>
    <submittedName>
        <fullName evidence="1">Uncharacterized protein</fullName>
    </submittedName>
</protein>
<sequence length="25" mass="2731">QEKLLIKKKDIAEHKGGGVVLLKVS</sequence>
<feature type="non-terminal residue" evidence="1">
    <location>
        <position position="1"/>
    </location>
</feature>
<dbReference type="AlphaFoldDB" id="A0A0G1ZN28"/>
<comment type="caution">
    <text evidence="1">The sequence shown here is derived from an EMBL/GenBank/DDBJ whole genome shotgun (WGS) entry which is preliminary data.</text>
</comment>
<name>A0A0G1ZN28_9BACT</name>
<dbReference type="EMBL" id="LCQQ01000021">
    <property type="protein sequence ID" value="KKW20829.1"/>
    <property type="molecule type" value="Genomic_DNA"/>
</dbReference>
<accession>A0A0G1ZN28</accession>
<gene>
    <name evidence="1" type="ORF">UY61_C0021G0001</name>
</gene>
<evidence type="ECO:0000313" key="2">
    <source>
        <dbReference type="Proteomes" id="UP000034201"/>
    </source>
</evidence>
<dbReference type="Proteomes" id="UP000034201">
    <property type="component" value="Unassembled WGS sequence"/>
</dbReference>